<dbReference type="Gene3D" id="3.40.250.10">
    <property type="entry name" value="Rhodanese-like domain"/>
    <property type="match status" value="2"/>
</dbReference>
<keyword evidence="1" id="KW-0812">Transmembrane</keyword>
<dbReference type="Gene3D" id="3.30.470.20">
    <property type="entry name" value="ATP-grasp fold, B domain"/>
    <property type="match status" value="1"/>
</dbReference>
<dbReference type="SMART" id="SM00450">
    <property type="entry name" value="RHOD"/>
    <property type="match status" value="2"/>
</dbReference>
<feature type="transmembrane region" description="Helical" evidence="1">
    <location>
        <begin position="381"/>
        <end position="401"/>
    </location>
</feature>
<dbReference type="SUPFAM" id="SSF52009">
    <property type="entry name" value="Phosphohistidine domain"/>
    <property type="match status" value="1"/>
</dbReference>
<dbReference type="InterPro" id="IPR051549">
    <property type="entry name" value="PEP_Utilizing_Enz"/>
</dbReference>
<evidence type="ECO:0000313" key="4">
    <source>
        <dbReference type="Proteomes" id="UP001156694"/>
    </source>
</evidence>
<dbReference type="Pfam" id="PF00581">
    <property type="entry name" value="Rhodanese"/>
    <property type="match status" value="2"/>
</dbReference>
<keyword evidence="1" id="KW-1133">Transmembrane helix</keyword>
<evidence type="ECO:0000313" key="3">
    <source>
        <dbReference type="EMBL" id="GLQ33944.1"/>
    </source>
</evidence>
<evidence type="ECO:0000259" key="2">
    <source>
        <dbReference type="PROSITE" id="PS50206"/>
    </source>
</evidence>
<dbReference type="SUPFAM" id="SSF52821">
    <property type="entry name" value="Rhodanese/Cell cycle control phosphatase"/>
    <property type="match status" value="2"/>
</dbReference>
<feature type="domain" description="Rhodanese" evidence="2">
    <location>
        <begin position="67"/>
        <end position="153"/>
    </location>
</feature>
<dbReference type="InterPro" id="IPR002192">
    <property type="entry name" value="PPDK_AMP/ATP-bd"/>
</dbReference>
<dbReference type="InterPro" id="IPR036637">
    <property type="entry name" value="Phosphohistidine_dom_sf"/>
</dbReference>
<dbReference type="InterPro" id="IPR008279">
    <property type="entry name" value="PEP-util_enz_mobile_dom"/>
</dbReference>
<reference evidence="4" key="1">
    <citation type="journal article" date="2019" name="Int. J. Syst. Evol. Microbiol.">
        <title>The Global Catalogue of Microorganisms (GCM) 10K type strain sequencing project: providing services to taxonomists for standard genome sequencing and annotation.</title>
        <authorList>
            <consortium name="The Broad Institute Genomics Platform"/>
            <consortium name="The Broad Institute Genome Sequencing Center for Infectious Disease"/>
            <person name="Wu L."/>
            <person name="Ma J."/>
        </authorList>
    </citation>
    <scope>NUCLEOTIDE SEQUENCE [LARGE SCALE GENOMIC DNA]</scope>
    <source>
        <strain evidence="4">NBRC 110140</strain>
    </source>
</reference>
<feature type="transmembrane region" description="Helical" evidence="1">
    <location>
        <begin position="312"/>
        <end position="332"/>
    </location>
</feature>
<dbReference type="PANTHER" id="PTHR43615:SF1">
    <property type="entry name" value="PPDK_N DOMAIN-CONTAINING PROTEIN"/>
    <property type="match status" value="1"/>
</dbReference>
<dbReference type="PROSITE" id="PS50206">
    <property type="entry name" value="RHODANESE_3"/>
    <property type="match status" value="2"/>
</dbReference>
<keyword evidence="4" id="KW-1185">Reference proteome</keyword>
<dbReference type="Pfam" id="PF01326">
    <property type="entry name" value="PPDK_N"/>
    <property type="match status" value="2"/>
</dbReference>
<dbReference type="InterPro" id="IPR001763">
    <property type="entry name" value="Rhodanese-like_dom"/>
</dbReference>
<comment type="caution">
    <text evidence="3">The sequence shown here is derived from an EMBL/GenBank/DDBJ whole genome shotgun (WGS) entry which is preliminary data.</text>
</comment>
<protein>
    <recommendedName>
        <fullName evidence="2">Rhodanese domain-containing protein</fullName>
    </recommendedName>
</protein>
<dbReference type="Gene3D" id="3.50.30.10">
    <property type="entry name" value="Phosphohistidine domain"/>
    <property type="match status" value="1"/>
</dbReference>
<feature type="transmembrane region" description="Helical" evidence="1">
    <location>
        <begin position="421"/>
        <end position="440"/>
    </location>
</feature>
<proteinExistence type="predicted"/>
<gene>
    <name evidence="3" type="ORF">GCM10007939_02270</name>
</gene>
<dbReference type="EMBL" id="BSNN01000002">
    <property type="protein sequence ID" value="GLQ33944.1"/>
    <property type="molecule type" value="Genomic_DNA"/>
</dbReference>
<dbReference type="PANTHER" id="PTHR43615">
    <property type="entry name" value="PHOSPHOENOLPYRUVATE SYNTHASE-RELATED"/>
    <property type="match status" value="1"/>
</dbReference>
<feature type="domain" description="Rhodanese" evidence="2">
    <location>
        <begin position="185"/>
        <end position="269"/>
    </location>
</feature>
<dbReference type="Gene3D" id="3.30.1490.20">
    <property type="entry name" value="ATP-grasp fold, A domain"/>
    <property type="match status" value="1"/>
</dbReference>
<feature type="transmembrane region" description="Helical" evidence="1">
    <location>
        <begin position="447"/>
        <end position="472"/>
    </location>
</feature>
<dbReference type="InterPro" id="IPR013815">
    <property type="entry name" value="ATP_grasp_subdomain_1"/>
</dbReference>
<dbReference type="Proteomes" id="UP001156694">
    <property type="component" value="Unassembled WGS sequence"/>
</dbReference>
<name>A0ABQ5VRW1_9RHOB</name>
<organism evidence="3 4">
    <name type="scientific">Amylibacter marinus</name>
    <dbReference type="NCBI Taxonomy" id="1475483"/>
    <lineage>
        <taxon>Bacteria</taxon>
        <taxon>Pseudomonadati</taxon>
        <taxon>Pseudomonadota</taxon>
        <taxon>Alphaproteobacteria</taxon>
        <taxon>Rhodobacterales</taxon>
        <taxon>Paracoccaceae</taxon>
        <taxon>Amylibacter</taxon>
    </lineage>
</organism>
<dbReference type="Pfam" id="PF00391">
    <property type="entry name" value="PEP-utilizers"/>
    <property type="match status" value="1"/>
</dbReference>
<dbReference type="SUPFAM" id="SSF56059">
    <property type="entry name" value="Glutathione synthetase ATP-binding domain-like"/>
    <property type="match status" value="1"/>
</dbReference>
<evidence type="ECO:0000256" key="1">
    <source>
        <dbReference type="SAM" id="Phobius"/>
    </source>
</evidence>
<keyword evidence="1" id="KW-0472">Membrane</keyword>
<accession>A0ABQ5VRW1</accession>
<sequence length="1247" mass="138122">MALLVTVILQYQNSAAKEQARLQATLLRPAQFDGTTIQDENLKETSFDKQVLNQFAVSSEQAEALLEGGDVVFVDVREAAEHQMGSLPNSQHIRFPDIANNLQSYADKKLVLYCHNGNRSSETCANLAKLGVDCRFIAGGVEKWIVEGRDFSDKNVRGLSDLRAIPNYKNKDRLLSTDDFRSELAEQSVQIVDTRYPGDFATGHLPGAINIPLRAMPTDQLIASIDALENKPTVAACYDRRSCFMGQVLGYELAARGFDFRGRYTTPWEYFIPPAPKPHVQQWLAGQNLSMWQQMIDGLALGLGWVADRTHILLAIFALSLISRVLVLPIALKSERDQLVSRAAKDQFDRIKARLKHEPARKIRALQALNSKLGLTPMRNLTALLFLPVMLLGLSAVEKMAASNMGPLLWMQQMHLPDPSLVLPVLFCLLGGIYLHVAVAKNTRQRVVSWAVSFPLLMVLVWAISGAGMVYLNSSMVLLLAQRAYVVGLWEKTYNGVLMWIQNLKARYFLSGIRPLSHVAALGESGNKSLRLAVMKAAGIPVPDGVVLDTQTLQTYANLSPVQKEIFYQKIWKLIGQKPCAVRSSAADEDGEEQSFAGVFESVLHVEQNGLGWAIDSVLESFTTSRAASYAGTGSDRGNILIQQMVDAQYSGVLFTQDPTAPGAMLLEIVEGTADDLVSGRVTPQTLRFGRFTKENLSPDSPPIDVRALLALGDEIAEIFGTPQDIEWAYADGALYILQSRDITTLSKEARGGDPVSHHWQDLFERFANMAPDQVVLEQDEMSEVLPYPTPLSFSMMGDIWGAGGSVEQACAALGMRYQIPEEVPGHLVNVFGKIYSDRQLKEQSALQMGRGTIKHLNRQVGLFHAEFEEDFLPNYHRRLALIQALDVTRLDTAALIECLLENHRFFVDEVYVCAEMVNILASFTLARAQEAAQKQDVEISTALQGMVPFSPTALMAASAGMEADKRLEKLISDMGHRAIYDYELSIPRYSEAPEMLVNLAQAGDAMAFSRTDDKPRDVRFERAMEFQGLKERAKHEALKLLAEQRRFCLEIGMRLGIDEKVFHMTFDEIGTCTAGITKTLLERLEKRVQIREALKEHTPEQPELTLGDMERACIPGEQIRNVKDGQIGGNRVSGSGSVSGRIYHPTAEQTEKGEELVDFQEGDILVCTMLHPAWLPYVLRAGGVVSQVGGWLSHMAIVARERDIAMFVGCNGIAQLIHGKELEIDAHGGMSLVLCDELQVFEKAAS</sequence>
<dbReference type="InterPro" id="IPR036873">
    <property type="entry name" value="Rhodanese-like_dom_sf"/>
</dbReference>
<dbReference type="CDD" id="cd00158">
    <property type="entry name" value="RHOD"/>
    <property type="match status" value="2"/>
</dbReference>